<evidence type="ECO:0000259" key="2">
    <source>
        <dbReference type="Pfam" id="PF04453"/>
    </source>
</evidence>
<protein>
    <recommendedName>
        <fullName evidence="1">LPS-assembly protein LptD</fullName>
    </recommendedName>
</protein>
<name>A0A917MHN3_9HYPH</name>
<dbReference type="PANTHER" id="PTHR30189:SF1">
    <property type="entry name" value="LPS-ASSEMBLY PROTEIN LPTD"/>
    <property type="match status" value="1"/>
</dbReference>
<comment type="function">
    <text evidence="1">Involved in the assembly of lipopolysaccharide (LPS) at the surface of the outer membrane.</text>
</comment>
<evidence type="ECO:0000313" key="3">
    <source>
        <dbReference type="EMBL" id="GGH21593.1"/>
    </source>
</evidence>
<reference evidence="3" key="2">
    <citation type="submission" date="2020-09" db="EMBL/GenBank/DDBJ databases">
        <authorList>
            <person name="Sun Q."/>
            <person name="Zhou Y."/>
        </authorList>
    </citation>
    <scope>NUCLEOTIDE SEQUENCE</scope>
    <source>
        <strain evidence="3">CGMCC 1.12214</strain>
    </source>
</reference>
<organism evidence="3 4">
    <name type="scientific">Alsobacter metallidurans</name>
    <dbReference type="NCBI Taxonomy" id="340221"/>
    <lineage>
        <taxon>Bacteria</taxon>
        <taxon>Pseudomonadati</taxon>
        <taxon>Pseudomonadota</taxon>
        <taxon>Alphaproteobacteria</taxon>
        <taxon>Hyphomicrobiales</taxon>
        <taxon>Alsobacteraceae</taxon>
        <taxon>Alsobacter</taxon>
    </lineage>
</organism>
<evidence type="ECO:0000313" key="4">
    <source>
        <dbReference type="Proteomes" id="UP000603912"/>
    </source>
</evidence>
<evidence type="ECO:0000256" key="1">
    <source>
        <dbReference type="HAMAP-Rule" id="MF_01411"/>
    </source>
</evidence>
<dbReference type="InterPro" id="IPR020889">
    <property type="entry name" value="LipoPS_assembly_LptD"/>
</dbReference>
<feature type="domain" description="LptD C-terminal" evidence="2">
    <location>
        <begin position="320"/>
        <end position="764"/>
    </location>
</feature>
<dbReference type="EMBL" id="BMES01000002">
    <property type="protein sequence ID" value="GGH21593.1"/>
    <property type="molecule type" value="Genomic_DNA"/>
</dbReference>
<keyword evidence="4" id="KW-1185">Reference proteome</keyword>
<accession>A0A917MHN3</accession>
<reference evidence="3" key="1">
    <citation type="journal article" date="2014" name="Int. J. Syst. Evol. Microbiol.">
        <title>Complete genome sequence of Corynebacterium casei LMG S-19264T (=DSM 44701T), isolated from a smear-ripened cheese.</title>
        <authorList>
            <consortium name="US DOE Joint Genome Institute (JGI-PGF)"/>
            <person name="Walter F."/>
            <person name="Albersmeier A."/>
            <person name="Kalinowski J."/>
            <person name="Ruckert C."/>
        </authorList>
    </citation>
    <scope>NUCLEOTIDE SEQUENCE</scope>
    <source>
        <strain evidence="3">CGMCC 1.12214</strain>
    </source>
</reference>
<dbReference type="Pfam" id="PF04453">
    <property type="entry name" value="LptD"/>
    <property type="match status" value="1"/>
</dbReference>
<dbReference type="InterPro" id="IPR007543">
    <property type="entry name" value="LptD_C"/>
</dbReference>
<dbReference type="GO" id="GO:0043165">
    <property type="term" value="P:Gram-negative-bacterium-type cell outer membrane assembly"/>
    <property type="evidence" value="ECO:0007669"/>
    <property type="project" value="UniProtKB-UniRule"/>
</dbReference>
<comment type="similarity">
    <text evidence="1">Belongs to the LptD family.</text>
</comment>
<dbReference type="AlphaFoldDB" id="A0A917MHN3"/>
<comment type="subunit">
    <text evidence="1">Component of the lipopolysaccharide transport and assembly complex.</text>
</comment>
<proteinExistence type="inferred from homology"/>
<dbReference type="InterPro" id="IPR050218">
    <property type="entry name" value="LptD"/>
</dbReference>
<sequence>MTGRAFFGRLGSSMLKRNTIAALAVGIASVGPVSWTDAPVAQTLTDMLAKKTQKANDKKDRLAVESRELVYDKDKNTVSAIGNAQLYYQGRVLEADKVTYDRANNRVYAEGNAKMTEATGQIVYGSKFELTGDFKDGFIDSLRVDTIDKTHFVAPRGERTGGETTVFEHGTYTACDACKDDPSKPPLWQVRAKRIIHKNEERTVYYEDATLEFYGVPIAYVPFFSAPDNTVKRKTGFLAPHYVASSAIGYGVATPFFWALAPNYDLTITPTFLTRQGVLGDVEWRHRLINGSYNVRATGIFQQDPHAFLQPPYGAGDRDFRGAIDSRGKFLLNDKWVWGWDVAASSDKWFYQNYKYRGYANANAISAFSTLGFRETTSTLYLTGQGQRSWFDARAFYFRGLSYADWQKVQPVVHPVIDYDRRFTPSVLGGELTVNANFTSLTRSQTDYQSLVQENGVTPGRYLFPIGYTANGTPISLYDSCAPGQFNPAKCFVRGPAGTYTRLTADVSWRRTFIDPLGESWTPFLSARGDVLFKSPETSGYFNSSLPNFLDTSDDAVFRGMPAVGLTYRYPFVADTSWGTHVIEPIGQIIARPNETQVGKIVNEDSQSLVFDDTNLFETTKFSGYDRTEGGTRANVGAQYTFTMNNGGYVSALFGQSYQVAGRNSYNNPDLTRTGWDSGLDSQRSDFVSRLQIAPTSNIAVTARSRFNESDFALKRVEVQAQATFGSLATSIIYARYAAQPSLGLFTKREGISTSARYDITPNWYVQGSVLIDLSRHAAERFYQVQGYQTSNPVGIGAISLGAGYHDECTTFGIVYQNSSKQTAADGTKERVQTVLLRLELRTLGSASYSYNQTTVTTDGITQ</sequence>
<dbReference type="PANTHER" id="PTHR30189">
    <property type="entry name" value="LPS-ASSEMBLY PROTEIN"/>
    <property type="match status" value="1"/>
</dbReference>
<dbReference type="HAMAP" id="MF_01411">
    <property type="entry name" value="LPS_assembly_LptD"/>
    <property type="match status" value="1"/>
</dbReference>
<keyword evidence="1" id="KW-0998">Cell outer membrane</keyword>
<dbReference type="Proteomes" id="UP000603912">
    <property type="component" value="Unassembled WGS sequence"/>
</dbReference>
<dbReference type="GO" id="GO:0009279">
    <property type="term" value="C:cell outer membrane"/>
    <property type="evidence" value="ECO:0007669"/>
    <property type="project" value="UniProtKB-SubCell"/>
</dbReference>
<comment type="caution">
    <text evidence="3">The sequence shown here is derived from an EMBL/GenBank/DDBJ whole genome shotgun (WGS) entry which is preliminary data.</text>
</comment>
<comment type="subcellular location">
    <subcellularLocation>
        <location evidence="1">Cell outer membrane</location>
    </subcellularLocation>
</comment>
<dbReference type="Gene3D" id="2.60.450.10">
    <property type="entry name" value="Lipopolysaccharide (LPS) transport protein A like domain"/>
    <property type="match status" value="1"/>
</dbReference>
<keyword evidence="1" id="KW-0732">Signal</keyword>
<keyword evidence="1" id="KW-0472">Membrane</keyword>
<dbReference type="GO" id="GO:0015920">
    <property type="term" value="P:lipopolysaccharide transport"/>
    <property type="evidence" value="ECO:0007669"/>
    <property type="project" value="InterPro"/>
</dbReference>
<dbReference type="GO" id="GO:1990351">
    <property type="term" value="C:transporter complex"/>
    <property type="evidence" value="ECO:0007669"/>
    <property type="project" value="TreeGrafter"/>
</dbReference>
<comment type="caution">
    <text evidence="1">Lacks conserved residue(s) required for the propagation of feature annotation.</text>
</comment>
<gene>
    <name evidence="1 3" type="primary">lptD</name>
    <name evidence="3" type="ORF">GCM10007036_25980</name>
</gene>